<dbReference type="EMBL" id="KZ824484">
    <property type="protein sequence ID" value="RAK95856.1"/>
    <property type="molecule type" value="Genomic_DNA"/>
</dbReference>
<accession>A0A395GKR6</accession>
<dbReference type="VEuPathDB" id="FungiDB:BO80DRAFT_429590"/>
<proteinExistence type="predicted"/>
<organism evidence="2 3">
    <name type="scientific">Aspergillus ibericus CBS 121593</name>
    <dbReference type="NCBI Taxonomy" id="1448316"/>
    <lineage>
        <taxon>Eukaryota</taxon>
        <taxon>Fungi</taxon>
        <taxon>Dikarya</taxon>
        <taxon>Ascomycota</taxon>
        <taxon>Pezizomycotina</taxon>
        <taxon>Eurotiomycetes</taxon>
        <taxon>Eurotiomycetidae</taxon>
        <taxon>Eurotiales</taxon>
        <taxon>Aspergillaceae</taxon>
        <taxon>Aspergillus</taxon>
        <taxon>Aspergillus subgen. Circumdati</taxon>
    </lineage>
</organism>
<feature type="transmembrane region" description="Helical" evidence="1">
    <location>
        <begin position="175"/>
        <end position="194"/>
    </location>
</feature>
<protein>
    <submittedName>
        <fullName evidence="2">Uncharacterized protein</fullName>
    </submittedName>
</protein>
<sequence>MVVIHGWVDEPDGRGTWSIVSTCLVTIALCCWTAVIPNIPARSDRWYHALRDRLHLASLGFLGPEFLLMLALGQWSSARASVQEFERIATAKTSFSSWTLTHAFYVDMGGFLLDGPGVDSPFPVNAKQLFFLIDKGYIDPPGITEDDINDRNKSDAVSRCVPNLCRTLCKTDRCLLSRVIAVCQALWLLINCAIRVAQGLALTTMELTTISFVIVFLVTSFCWRFKPSDITSTVTVVANTHIDKIRQENCPDPQNQWHETPLDFVCDDVSFCGVHWRYYTEILRRWRIPMFSRPMTARPHDRIVSDNFPVTDLEADCIATPVLLLFGSRFMLAWDFHFPSRAEHLLWRVASIYNLIFTVIGGLHAGYCDKIILPRAYKERLALPMSRTRPVEKSRRWNRLRHFVARLRNIDPYRDPRREVPLRVLFPTTVLCALYCVGRAYILTEDFIGLRSLPASAYDTVSWSDYVPHL</sequence>
<reference evidence="2 3" key="1">
    <citation type="submission" date="2018-02" db="EMBL/GenBank/DDBJ databases">
        <title>The genomes of Aspergillus section Nigri reveals drivers in fungal speciation.</title>
        <authorList>
            <consortium name="DOE Joint Genome Institute"/>
            <person name="Vesth T.C."/>
            <person name="Nybo J."/>
            <person name="Theobald S."/>
            <person name="Brandl J."/>
            <person name="Frisvad J.C."/>
            <person name="Nielsen K.F."/>
            <person name="Lyhne E.K."/>
            <person name="Kogle M.E."/>
            <person name="Kuo A."/>
            <person name="Riley R."/>
            <person name="Clum A."/>
            <person name="Nolan M."/>
            <person name="Lipzen A."/>
            <person name="Salamov A."/>
            <person name="Henrissat B."/>
            <person name="Wiebenga A."/>
            <person name="De vries R.P."/>
            <person name="Grigoriev I.V."/>
            <person name="Mortensen U.H."/>
            <person name="Andersen M.R."/>
            <person name="Baker S.E."/>
        </authorList>
    </citation>
    <scope>NUCLEOTIDE SEQUENCE [LARGE SCALE GENOMIC DNA]</scope>
    <source>
        <strain evidence="2 3">CBS 121593</strain>
    </source>
</reference>
<keyword evidence="1" id="KW-1133">Transmembrane helix</keyword>
<feature type="transmembrane region" description="Helical" evidence="1">
    <location>
        <begin position="345"/>
        <end position="368"/>
    </location>
</feature>
<keyword evidence="1" id="KW-0472">Membrane</keyword>
<gene>
    <name evidence="2" type="ORF">BO80DRAFT_429590</name>
</gene>
<evidence type="ECO:0000256" key="1">
    <source>
        <dbReference type="SAM" id="Phobius"/>
    </source>
</evidence>
<feature type="transmembrane region" description="Helical" evidence="1">
    <location>
        <begin position="15"/>
        <end position="35"/>
    </location>
</feature>
<dbReference type="PANTHER" id="PTHR35043">
    <property type="entry name" value="TRANSCRIPTION FACTOR DOMAIN-CONTAINING PROTEIN"/>
    <property type="match status" value="1"/>
</dbReference>
<dbReference type="RefSeq" id="XP_025570184.1">
    <property type="nucleotide sequence ID" value="XM_025720504.1"/>
</dbReference>
<evidence type="ECO:0000313" key="2">
    <source>
        <dbReference type="EMBL" id="RAK95856.1"/>
    </source>
</evidence>
<dbReference type="AlphaFoldDB" id="A0A395GKR6"/>
<keyword evidence="1" id="KW-0812">Transmembrane</keyword>
<dbReference type="STRING" id="1448316.A0A395GKR6"/>
<feature type="transmembrane region" description="Helical" evidence="1">
    <location>
        <begin position="206"/>
        <end position="226"/>
    </location>
</feature>
<dbReference type="GeneID" id="37225369"/>
<evidence type="ECO:0000313" key="3">
    <source>
        <dbReference type="Proteomes" id="UP000249402"/>
    </source>
</evidence>
<dbReference type="Proteomes" id="UP000249402">
    <property type="component" value="Unassembled WGS sequence"/>
</dbReference>
<dbReference type="OrthoDB" id="9451547at2759"/>
<dbReference type="PANTHER" id="PTHR35043:SF8">
    <property type="entry name" value="DUF4220 DOMAIN-CONTAINING PROTEIN"/>
    <property type="match status" value="1"/>
</dbReference>
<name>A0A395GKR6_9EURO</name>
<keyword evidence="3" id="KW-1185">Reference proteome</keyword>